<protein>
    <recommendedName>
        <fullName evidence="1">Rhodanese domain-containing protein</fullName>
    </recommendedName>
</protein>
<dbReference type="Pfam" id="PF00581">
    <property type="entry name" value="Rhodanese"/>
    <property type="match status" value="1"/>
</dbReference>
<dbReference type="SUPFAM" id="SSF52821">
    <property type="entry name" value="Rhodanese/Cell cycle control phosphatase"/>
    <property type="match status" value="1"/>
</dbReference>
<dbReference type="SMART" id="SM00450">
    <property type="entry name" value="RHOD"/>
    <property type="match status" value="1"/>
</dbReference>
<evidence type="ECO:0000259" key="1">
    <source>
        <dbReference type="PROSITE" id="PS50206"/>
    </source>
</evidence>
<dbReference type="Proteomes" id="UP000233524">
    <property type="component" value="Unassembled WGS sequence"/>
</dbReference>
<dbReference type="GO" id="GO:0004725">
    <property type="term" value="F:protein tyrosine phosphatase activity"/>
    <property type="evidence" value="ECO:0007669"/>
    <property type="project" value="TreeGrafter"/>
</dbReference>
<dbReference type="VEuPathDB" id="FungiDB:jhhlp_005259"/>
<dbReference type="GO" id="GO:0005737">
    <property type="term" value="C:cytoplasm"/>
    <property type="evidence" value="ECO:0007669"/>
    <property type="project" value="TreeGrafter"/>
</dbReference>
<dbReference type="CDD" id="cd01443">
    <property type="entry name" value="Cdc25_Acr2p"/>
    <property type="match status" value="1"/>
</dbReference>
<dbReference type="AlphaFoldDB" id="A0A2N3N798"/>
<dbReference type="InParanoid" id="A0A2N3N798"/>
<keyword evidence="3" id="KW-1185">Reference proteome</keyword>
<dbReference type="GO" id="GO:0005634">
    <property type="term" value="C:nucleus"/>
    <property type="evidence" value="ECO:0007669"/>
    <property type="project" value="TreeGrafter"/>
</dbReference>
<gene>
    <name evidence="2" type="ORF">jhhlp_005259</name>
</gene>
<organism evidence="2 3">
    <name type="scientific">Lomentospora prolificans</name>
    <dbReference type="NCBI Taxonomy" id="41688"/>
    <lineage>
        <taxon>Eukaryota</taxon>
        <taxon>Fungi</taxon>
        <taxon>Dikarya</taxon>
        <taxon>Ascomycota</taxon>
        <taxon>Pezizomycotina</taxon>
        <taxon>Sordariomycetes</taxon>
        <taxon>Hypocreomycetidae</taxon>
        <taxon>Microascales</taxon>
        <taxon>Microascaceae</taxon>
        <taxon>Lomentospora</taxon>
    </lineage>
</organism>
<accession>A0A2N3N798</accession>
<dbReference type="PANTHER" id="PTHR10828:SF50">
    <property type="entry name" value="REDUCTASE (ARC2), PUTATIVE (AFU_ORTHOLOGUE AFUA_6G13400)-RELATED"/>
    <property type="match status" value="1"/>
</dbReference>
<name>A0A2N3N798_9PEZI</name>
<dbReference type="Gene3D" id="3.40.250.10">
    <property type="entry name" value="Rhodanese-like domain"/>
    <property type="match status" value="1"/>
</dbReference>
<dbReference type="PANTHER" id="PTHR10828">
    <property type="entry name" value="M-PHASE INDUCER PHOSPHATASE DUAL SPECIFICITY PHOSPHATASE CDC25"/>
    <property type="match status" value="1"/>
</dbReference>
<dbReference type="InterPro" id="IPR036873">
    <property type="entry name" value="Rhodanese-like_dom_sf"/>
</dbReference>
<dbReference type="STRING" id="41688.A0A2N3N798"/>
<dbReference type="OrthoDB" id="8300214at2759"/>
<sequence length="192" mass="21276">MPTSNVQTSCSNLQFTTLYTTKAPQNRTIHTSLPKMAAPGQKEEPWYAAFGEPKARVGSVPAETVLAALEAQPLGAVTTHRRFLLVDVRRTDWEGGTIASSINLPAQTLYQTRPIIYQLCKQAGVEQVIFYCGSCQGRGPRAAGWMQDYLDEVDEKGIKSVYLEGGIKGWVKAYGSRGMEWFDEQAWPDAKK</sequence>
<evidence type="ECO:0000313" key="2">
    <source>
        <dbReference type="EMBL" id="PKS08315.1"/>
    </source>
</evidence>
<feature type="domain" description="Rhodanese" evidence="1">
    <location>
        <begin position="79"/>
        <end position="179"/>
    </location>
</feature>
<reference evidence="2 3" key="1">
    <citation type="journal article" date="2017" name="G3 (Bethesda)">
        <title>First Draft Genome Sequence of the Pathogenic Fungus Lomentospora prolificans (Formerly Scedosporium prolificans).</title>
        <authorList>
            <person name="Luo R."/>
            <person name="Zimin A."/>
            <person name="Workman R."/>
            <person name="Fan Y."/>
            <person name="Pertea G."/>
            <person name="Grossman N."/>
            <person name="Wear M.P."/>
            <person name="Jia B."/>
            <person name="Miller H."/>
            <person name="Casadevall A."/>
            <person name="Timp W."/>
            <person name="Zhang S.X."/>
            <person name="Salzberg S.L."/>
        </authorList>
    </citation>
    <scope>NUCLEOTIDE SEQUENCE [LARGE SCALE GENOMIC DNA]</scope>
    <source>
        <strain evidence="2 3">JHH-5317</strain>
    </source>
</reference>
<comment type="caution">
    <text evidence="2">The sequence shown here is derived from an EMBL/GenBank/DDBJ whole genome shotgun (WGS) entry which is preliminary data.</text>
</comment>
<evidence type="ECO:0000313" key="3">
    <source>
        <dbReference type="Proteomes" id="UP000233524"/>
    </source>
</evidence>
<dbReference type="PROSITE" id="PS50206">
    <property type="entry name" value="RHODANESE_3"/>
    <property type="match status" value="1"/>
</dbReference>
<dbReference type="InterPro" id="IPR001763">
    <property type="entry name" value="Rhodanese-like_dom"/>
</dbReference>
<dbReference type="EMBL" id="NLAX01000697">
    <property type="protein sequence ID" value="PKS08315.1"/>
    <property type="molecule type" value="Genomic_DNA"/>
</dbReference>
<proteinExistence type="predicted"/>